<reference evidence="4" key="2">
    <citation type="submission" date="2023-07" db="EMBL/GenBank/DDBJ databases">
        <title>Genome of Winogradskyella sp. E313.</title>
        <authorList>
            <person name="Zhou Y."/>
        </authorList>
    </citation>
    <scope>NUCLEOTIDE SEQUENCE [LARGE SCALE GENOMIC DNA]</scope>
    <source>
        <strain evidence="4">E313</strain>
    </source>
</reference>
<dbReference type="RefSeq" id="WP_227477741.1">
    <property type="nucleotide sequence ID" value="NZ_JAFMPT010000018.1"/>
</dbReference>
<dbReference type="PANTHER" id="PTHR30160">
    <property type="entry name" value="TETRAACYLDISACCHARIDE 4'-KINASE-RELATED"/>
    <property type="match status" value="1"/>
</dbReference>
<keyword evidence="1" id="KW-0328">Glycosyltransferase</keyword>
<name>A0ABS8EPU9_9FLAO</name>
<accession>A0ABS8EPU9</accession>
<keyword evidence="4" id="KW-1185">Reference proteome</keyword>
<organism evidence="3 4">
    <name type="scientific">Winogradskyella immobilis</name>
    <dbReference type="NCBI Taxonomy" id="2816852"/>
    <lineage>
        <taxon>Bacteria</taxon>
        <taxon>Pseudomonadati</taxon>
        <taxon>Bacteroidota</taxon>
        <taxon>Flavobacteriia</taxon>
        <taxon>Flavobacteriales</taxon>
        <taxon>Flavobacteriaceae</taxon>
        <taxon>Winogradskyella</taxon>
    </lineage>
</organism>
<evidence type="ECO:0000313" key="3">
    <source>
        <dbReference type="EMBL" id="MCC1485249.1"/>
    </source>
</evidence>
<dbReference type="PANTHER" id="PTHR30160:SF7">
    <property type="entry name" value="ADP-HEPTOSE--LPS HEPTOSYLTRANSFERASE 2"/>
    <property type="match status" value="1"/>
</dbReference>
<dbReference type="InterPro" id="IPR051199">
    <property type="entry name" value="LPS_LOS_Heptosyltrfase"/>
</dbReference>
<comment type="caution">
    <text evidence="3">The sequence shown here is derived from an EMBL/GenBank/DDBJ whole genome shotgun (WGS) entry which is preliminary data.</text>
</comment>
<dbReference type="Gene3D" id="3.40.50.2000">
    <property type="entry name" value="Glycogen Phosphorylase B"/>
    <property type="match status" value="2"/>
</dbReference>
<dbReference type="SUPFAM" id="SSF53756">
    <property type="entry name" value="UDP-Glycosyltransferase/glycogen phosphorylase"/>
    <property type="match status" value="1"/>
</dbReference>
<proteinExistence type="predicted"/>
<dbReference type="Proteomes" id="UP000778797">
    <property type="component" value="Unassembled WGS sequence"/>
</dbReference>
<evidence type="ECO:0000313" key="4">
    <source>
        <dbReference type="Proteomes" id="UP000778797"/>
    </source>
</evidence>
<keyword evidence="2" id="KW-0808">Transferase</keyword>
<dbReference type="InterPro" id="IPR002201">
    <property type="entry name" value="Glyco_trans_9"/>
</dbReference>
<reference evidence="4" key="1">
    <citation type="submission" date="2021-03" db="EMBL/GenBank/DDBJ databases">
        <title>Genome of Cognatishimia sp. F0-27.</title>
        <authorList>
            <person name="Ping X."/>
        </authorList>
    </citation>
    <scope>NUCLEOTIDE SEQUENCE [LARGE SCALE GENOMIC DNA]</scope>
    <source>
        <strain evidence="4">E313</strain>
    </source>
</reference>
<dbReference type="CDD" id="cd03789">
    <property type="entry name" value="GT9_LPS_heptosyltransferase"/>
    <property type="match status" value="1"/>
</dbReference>
<protein>
    <submittedName>
        <fullName evidence="3">Glycosyltransferase family 9 protein</fullName>
    </submittedName>
</protein>
<sequence>MKLLIIQQKMIGDVLTSSMMFEALHQKYPNSQLDYLINSHTFPVVENNPFINEFIFFTPEVQNNKIAFLRFLKNLKQKKYDVIIDVYGKLSSNLITLFSKSKFKIGYHKPQSSFIYTHPIKRKTKPDYNASLAIENRMLLLEPLNVPFKVYKPSIYLSKTEIEDAKNYLKHQNIDLNKPLFMISVLGSSLAKSYPFEYMAKLLDAIIKIKPNAQILFNYLPKQKEDVELIFDLCKKSTQNNIFIDVYGKSLREFLAITFHCNALIGNEGGANNMAKALNISTFTIFSPHLNKQNWFGNIESDDHVAVHINDYMEHTNKDRIEAKKNPESYYLKLKPELIIPKLNSFLVNFE</sequence>
<dbReference type="EMBL" id="JAFMPT010000018">
    <property type="protein sequence ID" value="MCC1485249.1"/>
    <property type="molecule type" value="Genomic_DNA"/>
</dbReference>
<dbReference type="Pfam" id="PF01075">
    <property type="entry name" value="Glyco_transf_9"/>
    <property type="match status" value="1"/>
</dbReference>
<gene>
    <name evidence="3" type="ORF">J1C55_11660</name>
</gene>
<evidence type="ECO:0000256" key="1">
    <source>
        <dbReference type="ARBA" id="ARBA00022676"/>
    </source>
</evidence>
<evidence type="ECO:0000256" key="2">
    <source>
        <dbReference type="ARBA" id="ARBA00022679"/>
    </source>
</evidence>